<keyword evidence="2" id="KW-1185">Reference proteome</keyword>
<proteinExistence type="predicted"/>
<dbReference type="Proteomes" id="UP000799424">
    <property type="component" value="Unassembled WGS sequence"/>
</dbReference>
<sequence length="144" mass="16422">MYRWGDYEAPIPPSTSRNTSMSTNLLLSSPPPPHYTIPHLHYRSTSLSTFLNLSAIIMANTMDTDCNLPVPMHRPFFTPDPRYDQPLPFRKNLAQVTELTAENSTPYQLSKQRQLSGFERLPFEPFLNAIYMDPFPSQMAATPS</sequence>
<dbReference type="OrthoDB" id="3794085at2759"/>
<gene>
    <name evidence="1" type="ORF">CC86DRAFT_52253</name>
</gene>
<organism evidence="1 2">
    <name type="scientific">Ophiobolus disseminans</name>
    <dbReference type="NCBI Taxonomy" id="1469910"/>
    <lineage>
        <taxon>Eukaryota</taxon>
        <taxon>Fungi</taxon>
        <taxon>Dikarya</taxon>
        <taxon>Ascomycota</taxon>
        <taxon>Pezizomycotina</taxon>
        <taxon>Dothideomycetes</taxon>
        <taxon>Pleosporomycetidae</taxon>
        <taxon>Pleosporales</taxon>
        <taxon>Pleosporineae</taxon>
        <taxon>Phaeosphaeriaceae</taxon>
        <taxon>Ophiobolus</taxon>
    </lineage>
</organism>
<evidence type="ECO:0000313" key="1">
    <source>
        <dbReference type="EMBL" id="KAF2824228.1"/>
    </source>
</evidence>
<protein>
    <submittedName>
        <fullName evidence="1">Uncharacterized protein</fullName>
    </submittedName>
</protein>
<name>A0A6A6ZTZ5_9PLEO</name>
<dbReference type="EMBL" id="MU006230">
    <property type="protein sequence ID" value="KAF2824228.1"/>
    <property type="molecule type" value="Genomic_DNA"/>
</dbReference>
<reference evidence="1" key="1">
    <citation type="journal article" date="2020" name="Stud. Mycol.">
        <title>101 Dothideomycetes genomes: a test case for predicting lifestyles and emergence of pathogens.</title>
        <authorList>
            <person name="Haridas S."/>
            <person name="Albert R."/>
            <person name="Binder M."/>
            <person name="Bloem J."/>
            <person name="Labutti K."/>
            <person name="Salamov A."/>
            <person name="Andreopoulos B."/>
            <person name="Baker S."/>
            <person name="Barry K."/>
            <person name="Bills G."/>
            <person name="Bluhm B."/>
            <person name="Cannon C."/>
            <person name="Castanera R."/>
            <person name="Culley D."/>
            <person name="Daum C."/>
            <person name="Ezra D."/>
            <person name="Gonzalez J."/>
            <person name="Henrissat B."/>
            <person name="Kuo A."/>
            <person name="Liang C."/>
            <person name="Lipzen A."/>
            <person name="Lutzoni F."/>
            <person name="Magnuson J."/>
            <person name="Mondo S."/>
            <person name="Nolan M."/>
            <person name="Ohm R."/>
            <person name="Pangilinan J."/>
            <person name="Park H.-J."/>
            <person name="Ramirez L."/>
            <person name="Alfaro M."/>
            <person name="Sun H."/>
            <person name="Tritt A."/>
            <person name="Yoshinaga Y."/>
            <person name="Zwiers L.-H."/>
            <person name="Turgeon B."/>
            <person name="Goodwin S."/>
            <person name="Spatafora J."/>
            <person name="Crous P."/>
            <person name="Grigoriev I."/>
        </authorList>
    </citation>
    <scope>NUCLEOTIDE SEQUENCE</scope>
    <source>
        <strain evidence="1">CBS 113818</strain>
    </source>
</reference>
<accession>A0A6A6ZTZ5</accession>
<dbReference type="AlphaFoldDB" id="A0A6A6ZTZ5"/>
<evidence type="ECO:0000313" key="2">
    <source>
        <dbReference type="Proteomes" id="UP000799424"/>
    </source>
</evidence>